<dbReference type="Proteomes" id="UP000248689">
    <property type="component" value="Unassembled WGS sequence"/>
</dbReference>
<dbReference type="RefSeq" id="WP_111749927.1">
    <property type="nucleotide sequence ID" value="NZ_PTPX01000013.1"/>
</dbReference>
<dbReference type="OrthoDB" id="9793236at2"/>
<dbReference type="PROSITE" id="PS50878">
    <property type="entry name" value="RT_POL"/>
    <property type="match status" value="1"/>
</dbReference>
<name>A0A328C2C3_9PAST</name>
<evidence type="ECO:0000313" key="3">
    <source>
        <dbReference type="Proteomes" id="UP000248689"/>
    </source>
</evidence>
<dbReference type="InterPro" id="IPR000477">
    <property type="entry name" value="RT_dom"/>
</dbReference>
<evidence type="ECO:0000259" key="1">
    <source>
        <dbReference type="PROSITE" id="PS50878"/>
    </source>
</evidence>
<dbReference type="SUPFAM" id="SSF56672">
    <property type="entry name" value="DNA/RNA polymerases"/>
    <property type="match status" value="1"/>
</dbReference>
<dbReference type="Pfam" id="PF00078">
    <property type="entry name" value="RVT_1"/>
    <property type="match status" value="1"/>
</dbReference>
<comment type="caution">
    <text evidence="2">The sequence shown here is derived from an EMBL/GenBank/DDBJ whole genome shotgun (WGS) entry which is preliminary data.</text>
</comment>
<organism evidence="2 3">
    <name type="scientific">Glaesserella australis</name>
    <dbReference type="NCBI Taxonomy" id="2094024"/>
    <lineage>
        <taxon>Bacteria</taxon>
        <taxon>Pseudomonadati</taxon>
        <taxon>Pseudomonadota</taxon>
        <taxon>Gammaproteobacteria</taxon>
        <taxon>Pasteurellales</taxon>
        <taxon>Pasteurellaceae</taxon>
        <taxon>Glaesserella</taxon>
    </lineage>
</organism>
<evidence type="ECO:0000313" key="2">
    <source>
        <dbReference type="EMBL" id="RAL18664.1"/>
    </source>
</evidence>
<dbReference type="CDD" id="cd01646">
    <property type="entry name" value="RT_Bac_retron_I"/>
    <property type="match status" value="1"/>
</dbReference>
<reference evidence="3" key="1">
    <citation type="submission" date="2018-02" db="EMBL/GenBank/DDBJ databases">
        <title>Glaesserella australis sp. nov., isolated from the lungs of pigs.</title>
        <authorList>
            <person name="Turni C."/>
            <person name="Christensen H."/>
        </authorList>
    </citation>
    <scope>NUCLEOTIDE SEQUENCE [LARGE SCALE GENOMIC DNA]</scope>
    <source>
        <strain evidence="3">HS4635</strain>
    </source>
</reference>
<dbReference type="EMBL" id="PTPX01000013">
    <property type="protein sequence ID" value="RAL18664.1"/>
    <property type="molecule type" value="Genomic_DNA"/>
</dbReference>
<feature type="domain" description="Reverse transcriptase" evidence="1">
    <location>
        <begin position="1"/>
        <end position="253"/>
    </location>
</feature>
<protein>
    <recommendedName>
        <fullName evidence="1">Reverse transcriptase domain-containing protein</fullName>
    </recommendedName>
</protein>
<dbReference type="NCBIfam" id="NF041747">
    <property type="entry name" value="Drt3a"/>
    <property type="match status" value="1"/>
</dbReference>
<keyword evidence="3" id="KW-1185">Reference proteome</keyword>
<accession>A0A328C2C3</accession>
<proteinExistence type="predicted"/>
<sequence length="412" mass="48959">MRYQDYNHHTLSRFFYPIEISSFNGQSDKKKIIIETAIKNLYGKVEDNFYITLMNKKVVFYSHDLSFNILYRKITGDLLKLYESRTPSRNEIIKSLLSVLRESFPYKLFKLDIASFYESFDKEKLMYDIHNLKELSTFSKNFILFTLNTCNKKVQEDYPVISVSLPRGVSFSGTIANIFMSDFDNYVKNNSNIFYYSRFVDDIIIVSNKEVDDNHLLNKLQEKLYDGLIFNEKKKFISESTSDFTFDYLGYSIHKSTNLTDVGNTFKSKKEYYKLEVTMSSKKINKIKGRISRCLLEYLRDRNEELLIDRLRFLASNKYIRDKKTLKRRINGIRYSYPLLTNDSALDELDKFMLFLLYSGKSRLSVLIKNNLSAKLKKKITHVSFKRFYNNNVFFSFSPLKIIKIQRCWKYE</sequence>
<gene>
    <name evidence="2" type="ORF">C5N92_05855</name>
</gene>
<dbReference type="AlphaFoldDB" id="A0A328C2C3"/>
<dbReference type="InterPro" id="IPR043502">
    <property type="entry name" value="DNA/RNA_pol_sf"/>
</dbReference>